<dbReference type="AlphaFoldDB" id="H0E8W9"/>
<keyword evidence="10" id="KW-0234">DNA repair</keyword>
<feature type="region of interest" description="Disordered" evidence="16">
    <location>
        <begin position="19"/>
        <end position="40"/>
    </location>
</feature>
<dbReference type="EC" id="5.6.2.4" evidence="13"/>
<dbReference type="PANTHER" id="PTHR11070:SF59">
    <property type="entry name" value="DNA 3'-5' HELICASE"/>
    <property type="match status" value="1"/>
</dbReference>
<comment type="catalytic activity">
    <reaction evidence="12">
        <text>Couples ATP hydrolysis with the unwinding of duplex DNA by translocating in the 3'-5' direction.</text>
        <dbReference type="EC" id="5.6.2.4"/>
    </reaction>
</comment>
<keyword evidence="8 15" id="KW-0067">ATP-binding</keyword>
<evidence type="ECO:0000256" key="5">
    <source>
        <dbReference type="ARBA" id="ARBA00022801"/>
    </source>
</evidence>
<dbReference type="InterPro" id="IPR011604">
    <property type="entry name" value="PDDEXK-like_dom_sf"/>
</dbReference>
<dbReference type="Gene3D" id="3.40.50.300">
    <property type="entry name" value="P-loop containing nucleotide triphosphate hydrolases"/>
    <property type="match status" value="3"/>
</dbReference>
<dbReference type="RefSeq" id="WP_007577187.1">
    <property type="nucleotide sequence ID" value="NZ_AGUD01000248.1"/>
</dbReference>
<dbReference type="Pfam" id="PF13361">
    <property type="entry name" value="UvrD_C"/>
    <property type="match status" value="1"/>
</dbReference>
<dbReference type="InterPro" id="IPR014016">
    <property type="entry name" value="UvrD-like_ATP-bd"/>
</dbReference>
<evidence type="ECO:0000256" key="16">
    <source>
        <dbReference type="SAM" id="MobiDB-lite"/>
    </source>
</evidence>
<evidence type="ECO:0000313" key="19">
    <source>
        <dbReference type="EMBL" id="EHN09869.1"/>
    </source>
</evidence>
<evidence type="ECO:0000259" key="17">
    <source>
        <dbReference type="PROSITE" id="PS51198"/>
    </source>
</evidence>
<dbReference type="EMBL" id="AGUD01000248">
    <property type="protein sequence ID" value="EHN09869.1"/>
    <property type="molecule type" value="Genomic_DNA"/>
</dbReference>
<dbReference type="PANTHER" id="PTHR11070">
    <property type="entry name" value="UVRD / RECB / PCRA DNA HELICASE FAMILY MEMBER"/>
    <property type="match status" value="1"/>
</dbReference>
<keyword evidence="6 15" id="KW-0347">Helicase</keyword>
<evidence type="ECO:0000259" key="18">
    <source>
        <dbReference type="PROSITE" id="PS51217"/>
    </source>
</evidence>
<proteinExistence type="inferred from homology"/>
<keyword evidence="9" id="KW-0238">DNA-binding</keyword>
<dbReference type="GO" id="GO:0005524">
    <property type="term" value="F:ATP binding"/>
    <property type="evidence" value="ECO:0007669"/>
    <property type="project" value="UniProtKB-UniRule"/>
</dbReference>
<feature type="domain" description="UvrD-like helicase C-terminal" evidence="18">
    <location>
        <begin position="322"/>
        <end position="576"/>
    </location>
</feature>
<sequence>MAEPLEGLSDAQVRAATLGPSSSVAAAPEGDRQSSPPLLIRGAAGTGKSVTLAARAAWLATAAGVDPSRIVLLVATPAATARTRRRLSERMGSAAADVVVTTLPDLCHRLLRDAAAEAGIDPFVVPATRTERVALLLEHREQLGLLHHDGGPAPIPLLAAAIARIDRLKESLADAATVSAWAAGLSDADPRAPREREFAALLRLHDHVLRERGLIDHGDLMLRLLALFRPSGAPDAPRSDVAPRLAGQVAQLLVDDVQDLPTAGMRVLDALVTEGSGLSAAGDDDQAIRRVRAAASKNLRELAARHGDLRTVTLERSWRCPEQVLRAAEAVVEPAADRLSRRWHAPSGGGVRFWRATTERAQAQVAAGEVERLLRDGTAPERIAILVSSVRREGGPIIAALEERAIPCRLGGEGAFLERVEVRDVLAWLRILIDPSDAPALSRALARPPIDLRSADLARGLQLARRRRTDLVGGLAAAIESPQLAPEARDRVAAFLRLHRAAQRALDVTPPDQFVHRLIEHLGLRRQQLFGASGDVVERLRDLARVGELAERHVRIAPQSTARDFARWMITLADAGGDPEGKVEAVPFAVGGAGPTDGDELSAAGGTAVRVLPLEAAPELELDHVLVLGLQSSRVGSLAGARRLVDPLPDDLLPDDLPPAADAAAAGASGAARDQPQRFAVDEARRVLHVAMTRARHGVVLAFPARSPSGADREPSPLVEDARRALGADWEDHEERLFGPEDALHATFRTLRDQLLRDVATIGARLGDLRMDTDLDVAHGVTRYLELVKVAALINRAEGQEVSDALPAIDAAIRQAATAQQKEMLLTSGLDDDVLTDAQHAAERAAAGRGEPSLEPFLPLRGDGVVLSAGDLFTYRACPLRYKFARVLRIPQQPTVAQRFGIVVHQVLERWHAQGGTQLGELQGLLQAGWRRSGLIGVADEQRLWVRAQEAMVRYHARDAAEASSPVWLERSFEFRLGDHTLRGRVDRVDRHPDGVYELVDYKTGRPKAADELRSDVQLQLYAVAAQDAWGLDAPRQSYHYVLDDEKVPLEADGVERDRIGVTVDEVGAGILGQEFEPTPSYETCAMCDYRLTCPAAET</sequence>
<evidence type="ECO:0000256" key="2">
    <source>
        <dbReference type="ARBA" id="ARBA00022722"/>
    </source>
</evidence>
<name>H0E8W9_9ACTN</name>
<evidence type="ECO:0000313" key="20">
    <source>
        <dbReference type="Proteomes" id="UP000005143"/>
    </source>
</evidence>
<feature type="binding site" evidence="15">
    <location>
        <begin position="42"/>
        <end position="49"/>
    </location>
    <ligand>
        <name>ATP</name>
        <dbReference type="ChEBI" id="CHEBI:30616"/>
    </ligand>
</feature>
<keyword evidence="3 15" id="KW-0547">Nucleotide-binding</keyword>
<protein>
    <recommendedName>
        <fullName evidence="13">DNA 3'-5' helicase</fullName>
        <ecNumber evidence="13">5.6.2.4</ecNumber>
    </recommendedName>
</protein>
<dbReference type="GO" id="GO:0033202">
    <property type="term" value="C:DNA helicase complex"/>
    <property type="evidence" value="ECO:0007669"/>
    <property type="project" value="TreeGrafter"/>
</dbReference>
<dbReference type="PROSITE" id="PS51217">
    <property type="entry name" value="UVRD_HELICASE_CTER"/>
    <property type="match status" value="1"/>
</dbReference>
<feature type="compositionally biased region" description="Low complexity" evidence="16">
    <location>
        <begin position="658"/>
        <end position="674"/>
    </location>
</feature>
<evidence type="ECO:0000256" key="15">
    <source>
        <dbReference type="PROSITE-ProRule" id="PRU00560"/>
    </source>
</evidence>
<dbReference type="Gene3D" id="1.10.10.160">
    <property type="match status" value="1"/>
</dbReference>
<evidence type="ECO:0000256" key="8">
    <source>
        <dbReference type="ARBA" id="ARBA00022840"/>
    </source>
</evidence>
<evidence type="ECO:0000256" key="9">
    <source>
        <dbReference type="ARBA" id="ARBA00023125"/>
    </source>
</evidence>
<evidence type="ECO:0000256" key="7">
    <source>
        <dbReference type="ARBA" id="ARBA00022839"/>
    </source>
</evidence>
<accession>H0E8W9</accession>
<dbReference type="InterPro" id="IPR014017">
    <property type="entry name" value="DNA_helicase_UvrD-like_C"/>
</dbReference>
<organism evidence="19 20">
    <name type="scientific">Patulibacter medicamentivorans</name>
    <dbReference type="NCBI Taxonomy" id="1097667"/>
    <lineage>
        <taxon>Bacteria</taxon>
        <taxon>Bacillati</taxon>
        <taxon>Actinomycetota</taxon>
        <taxon>Thermoleophilia</taxon>
        <taxon>Solirubrobacterales</taxon>
        <taxon>Patulibacteraceae</taxon>
        <taxon>Patulibacter</taxon>
    </lineage>
</organism>
<dbReference type="GO" id="GO:0043138">
    <property type="term" value="F:3'-5' DNA helicase activity"/>
    <property type="evidence" value="ECO:0007669"/>
    <property type="project" value="UniProtKB-EC"/>
</dbReference>
<keyword evidence="11" id="KW-0413">Isomerase</keyword>
<feature type="domain" description="UvrD-like helicase ATP-binding" evidence="17">
    <location>
        <begin position="21"/>
        <end position="321"/>
    </location>
</feature>
<gene>
    <name evidence="19" type="ORF">PAI11_32830</name>
</gene>
<keyword evidence="20" id="KW-1185">Reference proteome</keyword>
<evidence type="ECO:0000256" key="14">
    <source>
        <dbReference type="ARBA" id="ARBA00048988"/>
    </source>
</evidence>
<reference evidence="19 20" key="1">
    <citation type="journal article" date="2013" name="Biodegradation">
        <title>Quantitative proteomic analysis of ibuprofen-degrading Patulibacter sp. strain I11.</title>
        <authorList>
            <person name="Almeida B."/>
            <person name="Kjeldal H."/>
            <person name="Lolas I."/>
            <person name="Knudsen A.D."/>
            <person name="Carvalho G."/>
            <person name="Nielsen K.L."/>
            <person name="Barreto Crespo M.T."/>
            <person name="Stensballe A."/>
            <person name="Nielsen J.L."/>
        </authorList>
    </citation>
    <scope>NUCLEOTIDE SEQUENCE [LARGE SCALE GENOMIC DNA]</scope>
    <source>
        <strain evidence="19 20">I11</strain>
    </source>
</reference>
<dbReference type="GO" id="GO:0005829">
    <property type="term" value="C:cytosol"/>
    <property type="evidence" value="ECO:0007669"/>
    <property type="project" value="TreeGrafter"/>
</dbReference>
<dbReference type="GO" id="GO:0004527">
    <property type="term" value="F:exonuclease activity"/>
    <property type="evidence" value="ECO:0007669"/>
    <property type="project" value="UniProtKB-KW"/>
</dbReference>
<dbReference type="SUPFAM" id="SSF52980">
    <property type="entry name" value="Restriction endonuclease-like"/>
    <property type="match status" value="1"/>
</dbReference>
<dbReference type="PROSITE" id="PS51198">
    <property type="entry name" value="UVRD_HELICASE_ATP_BIND"/>
    <property type="match status" value="1"/>
</dbReference>
<keyword evidence="2" id="KW-0540">Nuclease</keyword>
<comment type="catalytic activity">
    <reaction evidence="14">
        <text>ATP + H2O = ADP + phosphate + H(+)</text>
        <dbReference type="Rhea" id="RHEA:13065"/>
        <dbReference type="ChEBI" id="CHEBI:15377"/>
        <dbReference type="ChEBI" id="CHEBI:15378"/>
        <dbReference type="ChEBI" id="CHEBI:30616"/>
        <dbReference type="ChEBI" id="CHEBI:43474"/>
        <dbReference type="ChEBI" id="CHEBI:456216"/>
        <dbReference type="EC" id="5.6.2.4"/>
    </reaction>
</comment>
<evidence type="ECO:0000256" key="11">
    <source>
        <dbReference type="ARBA" id="ARBA00023235"/>
    </source>
</evidence>
<dbReference type="GO" id="GO:0000725">
    <property type="term" value="P:recombinational repair"/>
    <property type="evidence" value="ECO:0007669"/>
    <property type="project" value="TreeGrafter"/>
</dbReference>
<dbReference type="GO" id="GO:0003677">
    <property type="term" value="F:DNA binding"/>
    <property type="evidence" value="ECO:0007669"/>
    <property type="project" value="UniProtKB-KW"/>
</dbReference>
<evidence type="ECO:0000256" key="1">
    <source>
        <dbReference type="ARBA" id="ARBA00009922"/>
    </source>
</evidence>
<feature type="region of interest" description="Disordered" evidence="16">
    <location>
        <begin position="653"/>
        <end position="677"/>
    </location>
</feature>
<dbReference type="InterPro" id="IPR038726">
    <property type="entry name" value="PDDEXK_AddAB-type"/>
</dbReference>
<dbReference type="SUPFAM" id="SSF52540">
    <property type="entry name" value="P-loop containing nucleoside triphosphate hydrolases"/>
    <property type="match status" value="1"/>
</dbReference>
<evidence type="ECO:0000256" key="3">
    <source>
        <dbReference type="ARBA" id="ARBA00022741"/>
    </source>
</evidence>
<dbReference type="Proteomes" id="UP000005143">
    <property type="component" value="Unassembled WGS sequence"/>
</dbReference>
<dbReference type="InterPro" id="IPR011335">
    <property type="entry name" value="Restrct_endonuc-II-like"/>
</dbReference>
<evidence type="ECO:0000256" key="13">
    <source>
        <dbReference type="ARBA" id="ARBA00034808"/>
    </source>
</evidence>
<comment type="similarity">
    <text evidence="1">Belongs to the helicase family. UvrD subfamily.</text>
</comment>
<dbReference type="Pfam" id="PF12705">
    <property type="entry name" value="PDDEXK_1"/>
    <property type="match status" value="1"/>
</dbReference>
<dbReference type="InterPro" id="IPR027417">
    <property type="entry name" value="P-loop_NTPase"/>
</dbReference>
<dbReference type="Gene3D" id="1.10.486.10">
    <property type="entry name" value="PCRA, domain 4"/>
    <property type="match status" value="1"/>
</dbReference>
<evidence type="ECO:0000256" key="4">
    <source>
        <dbReference type="ARBA" id="ARBA00022763"/>
    </source>
</evidence>
<dbReference type="Gene3D" id="3.90.320.10">
    <property type="match status" value="1"/>
</dbReference>
<keyword evidence="5 15" id="KW-0378">Hydrolase</keyword>
<dbReference type="InterPro" id="IPR000212">
    <property type="entry name" value="DNA_helicase_UvrD/REP"/>
</dbReference>
<comment type="caution">
    <text evidence="19">The sequence shown here is derived from an EMBL/GenBank/DDBJ whole genome shotgun (WGS) entry which is preliminary data.</text>
</comment>
<keyword evidence="7" id="KW-0269">Exonuclease</keyword>
<evidence type="ECO:0000256" key="6">
    <source>
        <dbReference type="ARBA" id="ARBA00022806"/>
    </source>
</evidence>
<evidence type="ECO:0000256" key="10">
    <source>
        <dbReference type="ARBA" id="ARBA00023204"/>
    </source>
</evidence>
<evidence type="ECO:0000256" key="12">
    <source>
        <dbReference type="ARBA" id="ARBA00034617"/>
    </source>
</evidence>
<keyword evidence="4" id="KW-0227">DNA damage</keyword>
<dbReference type="InterPro" id="IPR013986">
    <property type="entry name" value="DExx_box_DNA_helicase_dom_sf"/>
</dbReference>
<dbReference type="Pfam" id="PF00580">
    <property type="entry name" value="UvrD-helicase"/>
    <property type="match status" value="1"/>
</dbReference>